<dbReference type="OrthoDB" id="8794394at2"/>
<dbReference type="Pfam" id="PF13511">
    <property type="entry name" value="DUF4124"/>
    <property type="match status" value="1"/>
</dbReference>
<feature type="signal peptide" evidence="2">
    <location>
        <begin position="1"/>
        <end position="21"/>
    </location>
</feature>
<gene>
    <name evidence="4" type="ORF">RP29_03015</name>
</gene>
<evidence type="ECO:0000313" key="4">
    <source>
        <dbReference type="EMBL" id="KJA11954.1"/>
    </source>
</evidence>
<accession>A0A0D7KD48</accession>
<protein>
    <recommendedName>
        <fullName evidence="3">DUF4124 domain-containing protein</fullName>
    </recommendedName>
</protein>
<name>A0A0D7KD48_9BURK</name>
<dbReference type="EMBL" id="JXYQ01000008">
    <property type="protein sequence ID" value="KJA11954.1"/>
    <property type="molecule type" value="Genomic_DNA"/>
</dbReference>
<feature type="domain" description="DUF4124" evidence="3">
    <location>
        <begin position="13"/>
        <end position="52"/>
    </location>
</feature>
<evidence type="ECO:0000256" key="2">
    <source>
        <dbReference type="SAM" id="SignalP"/>
    </source>
</evidence>
<evidence type="ECO:0000259" key="3">
    <source>
        <dbReference type="Pfam" id="PF13511"/>
    </source>
</evidence>
<feature type="chain" id="PRO_5002320857" description="DUF4124 domain-containing protein" evidence="2">
    <location>
        <begin position="22"/>
        <end position="198"/>
    </location>
</feature>
<keyword evidence="5" id="KW-1185">Reference proteome</keyword>
<feature type="region of interest" description="Disordered" evidence="1">
    <location>
        <begin position="36"/>
        <end position="88"/>
    </location>
</feature>
<comment type="caution">
    <text evidence="4">The sequence shown here is derived from an EMBL/GenBank/DDBJ whole genome shotgun (WGS) entry which is preliminary data.</text>
</comment>
<keyword evidence="2" id="KW-0732">Signal</keyword>
<dbReference type="AlphaFoldDB" id="A0A0D7KD48"/>
<reference evidence="4 5" key="1">
    <citation type="submission" date="2014-12" db="EMBL/GenBank/DDBJ databases">
        <title>Isolation of bacteria from lake water.</title>
        <authorList>
            <person name="Sheng K.-Y."/>
            <person name="Chin P.-S."/>
            <person name="Chan K.-G."/>
            <person name="Tan G.S."/>
        </authorList>
    </citation>
    <scope>NUCLEOTIDE SEQUENCE [LARGE SCALE GENOMIC DNA]</scope>
    <source>
        <strain evidence="4 5">KY4</strain>
    </source>
</reference>
<dbReference type="RefSeq" id="WP_044395674.1">
    <property type="nucleotide sequence ID" value="NZ_JAYRUO010000007.1"/>
</dbReference>
<dbReference type="Proteomes" id="UP000032566">
    <property type="component" value="Unassembled WGS sequence"/>
</dbReference>
<sequence length="198" mass="20942">MARGKLAVWAAVLVWSVGLQAQPVYKWVDANGKTHYGSQPPADKDDAAPMKLQGTNGTTTGSASGPAGSGGGKSTSTKGVEYNADGTKKIPEGVKDMAEGLRKSLGTVDSKQVPMNCAVAVSNIHYQADLMLEVGQKNVRDGYMTQAAFDTTAPKIREAKGKYSVGDCQSSSGNKKSFYQCMSSSNNHVTGCDRQFKH</sequence>
<proteinExistence type="predicted"/>
<organism evidence="4 5">
    <name type="scientific">Acidovorax temperans</name>
    <dbReference type="NCBI Taxonomy" id="80878"/>
    <lineage>
        <taxon>Bacteria</taxon>
        <taxon>Pseudomonadati</taxon>
        <taxon>Pseudomonadota</taxon>
        <taxon>Betaproteobacteria</taxon>
        <taxon>Burkholderiales</taxon>
        <taxon>Comamonadaceae</taxon>
        <taxon>Acidovorax</taxon>
    </lineage>
</organism>
<feature type="compositionally biased region" description="Low complexity" evidence="1">
    <location>
        <begin position="54"/>
        <end position="66"/>
    </location>
</feature>
<dbReference type="InterPro" id="IPR025392">
    <property type="entry name" value="DUF4124"/>
</dbReference>
<evidence type="ECO:0000256" key="1">
    <source>
        <dbReference type="SAM" id="MobiDB-lite"/>
    </source>
</evidence>
<dbReference type="PATRIC" id="fig|80878.5.peg.3925"/>
<evidence type="ECO:0000313" key="5">
    <source>
        <dbReference type="Proteomes" id="UP000032566"/>
    </source>
</evidence>